<name>A0AAE1E594_9GAST</name>
<keyword evidence="4 6" id="KW-0391">Immunity</keyword>
<reference evidence="11" key="1">
    <citation type="journal article" date="2023" name="G3 (Bethesda)">
        <title>A reference genome for the long-term kleptoplast-retaining sea slug Elysia crispata morphotype clarki.</title>
        <authorList>
            <person name="Eastman K.E."/>
            <person name="Pendleton A.L."/>
            <person name="Shaikh M.A."/>
            <person name="Suttiyut T."/>
            <person name="Ogas R."/>
            <person name="Tomko P."/>
            <person name="Gavelis G."/>
            <person name="Widhalm J.R."/>
            <person name="Wisecaver J.H."/>
        </authorList>
    </citation>
    <scope>NUCLEOTIDE SEQUENCE</scope>
    <source>
        <strain evidence="11">ECLA1</strain>
    </source>
</reference>
<comment type="similarity">
    <text evidence="1 6">Belongs to the N-acetylmuramoyl-L-alanine amidase 2 family.</text>
</comment>
<dbReference type="AlphaFoldDB" id="A0AAE1E594"/>
<dbReference type="GO" id="GO:0042834">
    <property type="term" value="F:peptidoglycan binding"/>
    <property type="evidence" value="ECO:0007669"/>
    <property type="project" value="InterPro"/>
</dbReference>
<dbReference type="PANTHER" id="PTHR11022">
    <property type="entry name" value="PEPTIDOGLYCAN RECOGNITION PROTEIN"/>
    <property type="match status" value="1"/>
</dbReference>
<feature type="disulfide bond" evidence="7">
    <location>
        <begin position="29"/>
        <end position="154"/>
    </location>
</feature>
<feature type="domain" description="N-acetylmuramoyl-L-alanine amidase" evidence="9">
    <location>
        <begin position="42"/>
        <end position="180"/>
    </location>
</feature>
<feature type="domain" description="Peptidoglycan recognition protein family" evidence="10">
    <location>
        <begin position="30"/>
        <end position="174"/>
    </location>
</feature>
<evidence type="ECO:0000256" key="8">
    <source>
        <dbReference type="SAM" id="SignalP"/>
    </source>
</evidence>
<feature type="signal peptide" evidence="8">
    <location>
        <begin position="1"/>
        <end position="18"/>
    </location>
</feature>
<dbReference type="SMART" id="SM00644">
    <property type="entry name" value="Ami_2"/>
    <property type="match status" value="1"/>
</dbReference>
<evidence type="ECO:0000256" key="3">
    <source>
        <dbReference type="ARBA" id="ARBA00022729"/>
    </source>
</evidence>
<evidence type="ECO:0000259" key="10">
    <source>
        <dbReference type="SMART" id="SM00701"/>
    </source>
</evidence>
<organism evidence="11 12">
    <name type="scientific">Elysia crispata</name>
    <name type="common">lettuce slug</name>
    <dbReference type="NCBI Taxonomy" id="231223"/>
    <lineage>
        <taxon>Eukaryota</taxon>
        <taxon>Metazoa</taxon>
        <taxon>Spiralia</taxon>
        <taxon>Lophotrochozoa</taxon>
        <taxon>Mollusca</taxon>
        <taxon>Gastropoda</taxon>
        <taxon>Heterobranchia</taxon>
        <taxon>Euthyneura</taxon>
        <taxon>Panpulmonata</taxon>
        <taxon>Sacoglossa</taxon>
        <taxon>Placobranchoidea</taxon>
        <taxon>Plakobranchidae</taxon>
        <taxon>Elysia</taxon>
    </lineage>
</organism>
<dbReference type="InterPro" id="IPR036505">
    <property type="entry name" value="Amidase/PGRP_sf"/>
</dbReference>
<evidence type="ECO:0000256" key="4">
    <source>
        <dbReference type="ARBA" id="ARBA00022859"/>
    </source>
</evidence>
<dbReference type="FunFam" id="3.40.80.10:FF:000001">
    <property type="entry name" value="Peptidoglycan recognition protein 1"/>
    <property type="match status" value="1"/>
</dbReference>
<feature type="chain" id="PRO_5042033124" description="Peptidoglycan-recognition protein" evidence="8">
    <location>
        <begin position="19"/>
        <end position="193"/>
    </location>
</feature>
<dbReference type="SUPFAM" id="SSF55846">
    <property type="entry name" value="N-acetylmuramoyl-L-alanine amidase-like"/>
    <property type="match status" value="1"/>
</dbReference>
<evidence type="ECO:0000256" key="5">
    <source>
        <dbReference type="ARBA" id="ARBA00023157"/>
    </source>
</evidence>
<dbReference type="PANTHER" id="PTHR11022:SF41">
    <property type="entry name" value="PEPTIDOGLYCAN-RECOGNITION PROTEIN LC-RELATED"/>
    <property type="match status" value="1"/>
</dbReference>
<dbReference type="InterPro" id="IPR006619">
    <property type="entry name" value="PGRP_domain_met/bac"/>
</dbReference>
<comment type="caution">
    <text evidence="11">The sequence shown here is derived from an EMBL/GenBank/DDBJ whole genome shotgun (WGS) entry which is preliminary data.</text>
</comment>
<accession>A0AAE1E594</accession>
<evidence type="ECO:0000256" key="1">
    <source>
        <dbReference type="ARBA" id="ARBA00007553"/>
    </source>
</evidence>
<dbReference type="EMBL" id="JAWDGP010001156">
    <property type="protein sequence ID" value="KAK3794040.1"/>
    <property type="molecule type" value="Genomic_DNA"/>
</dbReference>
<evidence type="ECO:0000313" key="11">
    <source>
        <dbReference type="EMBL" id="KAK3794040.1"/>
    </source>
</evidence>
<dbReference type="Pfam" id="PF01510">
    <property type="entry name" value="Amidase_2"/>
    <property type="match status" value="1"/>
</dbReference>
<evidence type="ECO:0000256" key="6">
    <source>
        <dbReference type="PIRNR" id="PIRNR037945"/>
    </source>
</evidence>
<dbReference type="SMART" id="SM00701">
    <property type="entry name" value="PGRP"/>
    <property type="match status" value="1"/>
</dbReference>
<dbReference type="GO" id="GO:0045087">
    <property type="term" value="P:innate immune response"/>
    <property type="evidence" value="ECO:0007669"/>
    <property type="project" value="UniProtKB-KW"/>
</dbReference>
<dbReference type="Gene3D" id="3.40.80.10">
    <property type="entry name" value="Peptidoglycan recognition protein-like"/>
    <property type="match status" value="1"/>
</dbReference>
<dbReference type="CDD" id="cd06583">
    <property type="entry name" value="PGRP"/>
    <property type="match status" value="1"/>
</dbReference>
<evidence type="ECO:0000256" key="7">
    <source>
        <dbReference type="PIRSR" id="PIRSR037945-1"/>
    </source>
</evidence>
<keyword evidence="5 7" id="KW-1015">Disulfide bond</keyword>
<keyword evidence="3 8" id="KW-0732">Signal</keyword>
<dbReference type="GO" id="GO:0008270">
    <property type="term" value="F:zinc ion binding"/>
    <property type="evidence" value="ECO:0007669"/>
    <property type="project" value="InterPro"/>
</dbReference>
<dbReference type="GO" id="GO:0009253">
    <property type="term" value="P:peptidoglycan catabolic process"/>
    <property type="evidence" value="ECO:0007669"/>
    <property type="project" value="InterPro"/>
</dbReference>
<feature type="disulfide bond" evidence="7">
    <location>
        <begin position="68"/>
        <end position="74"/>
    </location>
</feature>
<dbReference type="PIRSF" id="PIRSF037945">
    <property type="entry name" value="PGRPs"/>
    <property type="match status" value="1"/>
</dbReference>
<protein>
    <recommendedName>
        <fullName evidence="6">Peptidoglycan-recognition protein</fullName>
    </recommendedName>
</protein>
<keyword evidence="12" id="KW-1185">Reference proteome</keyword>
<evidence type="ECO:0000259" key="9">
    <source>
        <dbReference type="SMART" id="SM00644"/>
    </source>
</evidence>
<gene>
    <name evidence="11" type="ORF">RRG08_028472</name>
</gene>
<dbReference type="GO" id="GO:0008745">
    <property type="term" value="F:N-acetylmuramoyl-L-alanine amidase activity"/>
    <property type="evidence" value="ECO:0007669"/>
    <property type="project" value="InterPro"/>
</dbReference>
<proteinExistence type="inferred from homology"/>
<dbReference type="InterPro" id="IPR015510">
    <property type="entry name" value="PGRP"/>
</dbReference>
<keyword evidence="2 6" id="KW-0399">Innate immunity</keyword>
<evidence type="ECO:0000313" key="12">
    <source>
        <dbReference type="Proteomes" id="UP001283361"/>
    </source>
</evidence>
<evidence type="ECO:0000256" key="2">
    <source>
        <dbReference type="ARBA" id="ARBA00022588"/>
    </source>
</evidence>
<sequence length="193" mass="21286">MLLLVWVCWICSTVLVNAAPTNVNRAVQCPAIVSRSGWGARAPNYVTYLSQQPVQYAFIHHSASPSECLTRDRCAAAVRSFQNYHMDTRGWADVGYSFLIGGEGTVFEGRGWDRVGAHTGGYNSVGLGFCFIGNFQNQSPPQIQLDAAQRLIDCGVSLGKLRSDYTVRGHRDMSSTDCPGNNLYSIIRGWSHY</sequence>
<dbReference type="InterPro" id="IPR017331">
    <property type="entry name" value="Peptidoglycan_recognition"/>
</dbReference>
<dbReference type="InterPro" id="IPR002502">
    <property type="entry name" value="Amidase_domain"/>
</dbReference>
<dbReference type="Proteomes" id="UP001283361">
    <property type="component" value="Unassembled WGS sequence"/>
</dbReference>